<comment type="caution">
    <text evidence="2">The sequence shown here is derived from an EMBL/GenBank/DDBJ whole genome shotgun (WGS) entry which is preliminary data.</text>
</comment>
<dbReference type="AlphaFoldDB" id="A0A941J653"/>
<dbReference type="EMBL" id="JAGTPW010000006">
    <property type="protein sequence ID" value="MBR8644190.1"/>
    <property type="molecule type" value="Genomic_DNA"/>
</dbReference>
<dbReference type="Proteomes" id="UP000680045">
    <property type="component" value="Unassembled WGS sequence"/>
</dbReference>
<feature type="domain" description="DUF2268" evidence="1">
    <location>
        <begin position="6"/>
        <end position="49"/>
    </location>
</feature>
<dbReference type="InterPro" id="IPR018728">
    <property type="entry name" value="DUF2268"/>
</dbReference>
<proteinExistence type="predicted"/>
<name>A0A941J653_9BACI</name>
<sequence>MKRSQGWPLKINYSFLRQGIAEKEMEAILIHEYHHVCRLHNLKKDQKNSLSP</sequence>
<evidence type="ECO:0000313" key="2">
    <source>
        <dbReference type="EMBL" id="MBR8644190.1"/>
    </source>
</evidence>
<evidence type="ECO:0000313" key="3">
    <source>
        <dbReference type="Proteomes" id="UP000680045"/>
    </source>
</evidence>
<protein>
    <recommendedName>
        <fullName evidence="1">DUF2268 domain-containing protein</fullName>
    </recommendedName>
</protein>
<dbReference type="Pfam" id="PF10026">
    <property type="entry name" value="DUF2268"/>
    <property type="match status" value="1"/>
</dbReference>
<gene>
    <name evidence="2" type="ORF">KEH51_04715</name>
</gene>
<organism evidence="2 3">
    <name type="scientific">Peribacillus frigoritolerans</name>
    <dbReference type="NCBI Taxonomy" id="450367"/>
    <lineage>
        <taxon>Bacteria</taxon>
        <taxon>Bacillati</taxon>
        <taxon>Bacillota</taxon>
        <taxon>Bacilli</taxon>
        <taxon>Bacillales</taxon>
        <taxon>Bacillaceae</taxon>
        <taxon>Peribacillus</taxon>
    </lineage>
</organism>
<evidence type="ECO:0000259" key="1">
    <source>
        <dbReference type="Pfam" id="PF10026"/>
    </source>
</evidence>
<reference evidence="2" key="1">
    <citation type="submission" date="2021-04" db="EMBL/GenBank/DDBJ databases">
        <title>Whole genome sequencing of Enterococci isolates from hospitalized patients.</title>
        <authorList>
            <person name="Ogoti B.M."/>
            <person name="Onyambu F.G."/>
        </authorList>
    </citation>
    <scope>NUCLEOTIDE SEQUENCE</scope>
    <source>
        <strain evidence="2">242</strain>
    </source>
</reference>
<accession>A0A941J653</accession>